<dbReference type="InterPro" id="IPR025110">
    <property type="entry name" value="AMP-bd_C"/>
</dbReference>
<comment type="caution">
    <text evidence="5">The sequence shown here is derived from an EMBL/GenBank/DDBJ whole genome shotgun (WGS) entry which is preliminary data.</text>
</comment>
<dbReference type="Pfam" id="PF13193">
    <property type="entry name" value="AMP-binding_C"/>
    <property type="match status" value="1"/>
</dbReference>
<dbReference type="InterPro" id="IPR020845">
    <property type="entry name" value="AMP-binding_CS"/>
</dbReference>
<gene>
    <name evidence="5" type="ORF">Gocc_1947</name>
</gene>
<dbReference type="PANTHER" id="PTHR43767">
    <property type="entry name" value="LONG-CHAIN-FATTY-ACID--COA LIGASE"/>
    <property type="match status" value="1"/>
</dbReference>
<evidence type="ECO:0000256" key="2">
    <source>
        <dbReference type="ARBA" id="ARBA00022598"/>
    </source>
</evidence>
<evidence type="ECO:0000259" key="3">
    <source>
        <dbReference type="Pfam" id="PF00501"/>
    </source>
</evidence>
<accession>A0A7M2YW58</accession>
<dbReference type="Proteomes" id="UP000254134">
    <property type="component" value="Unassembled WGS sequence"/>
</dbReference>
<evidence type="ECO:0000256" key="1">
    <source>
        <dbReference type="ARBA" id="ARBA00006432"/>
    </source>
</evidence>
<feature type="domain" description="AMP-dependent synthetase/ligase" evidence="3">
    <location>
        <begin position="32"/>
        <end position="393"/>
    </location>
</feature>
<reference evidence="5 6" key="1">
    <citation type="submission" date="2018-07" db="EMBL/GenBank/DDBJ databases">
        <title>High-quality-draft genome sequence of Gaiella occulta.</title>
        <authorList>
            <person name="Severino R."/>
            <person name="Froufe H.J.C."/>
            <person name="Rainey F.A."/>
            <person name="Barroso C."/>
            <person name="Albuquerque L."/>
            <person name="Lobo-Da-Cunha A."/>
            <person name="Da Costa M.S."/>
            <person name="Egas C."/>
        </authorList>
    </citation>
    <scope>NUCLEOTIDE SEQUENCE [LARGE SCALE GENOMIC DNA]</scope>
    <source>
        <strain evidence="5 6">F2-233</strain>
    </source>
</reference>
<dbReference type="RefSeq" id="WP_114796492.1">
    <property type="nucleotide sequence ID" value="NZ_QQZY01000004.1"/>
</dbReference>
<dbReference type="InterPro" id="IPR000873">
    <property type="entry name" value="AMP-dep_synth/lig_dom"/>
</dbReference>
<dbReference type="InterPro" id="IPR050237">
    <property type="entry name" value="ATP-dep_AMP-bd_enzyme"/>
</dbReference>
<reference evidence="6" key="2">
    <citation type="journal article" date="2019" name="MicrobiologyOpen">
        <title>High-quality draft genome sequence of Gaiella occulta isolated from a 150 meter deep mineral water borehole and comparison with the genome sequences of other deep-branching lineages of the phylum Actinobacteria.</title>
        <authorList>
            <person name="Severino R."/>
            <person name="Froufe H.J.C."/>
            <person name="Barroso C."/>
            <person name="Albuquerque L."/>
            <person name="Lobo-da-Cunha A."/>
            <person name="da Costa M.S."/>
            <person name="Egas C."/>
        </authorList>
    </citation>
    <scope>NUCLEOTIDE SEQUENCE [LARGE SCALE GENOMIC DNA]</scope>
    <source>
        <strain evidence="6">F2-233</strain>
    </source>
</reference>
<organism evidence="5 6">
    <name type="scientific">Gaiella occulta</name>
    <dbReference type="NCBI Taxonomy" id="1002870"/>
    <lineage>
        <taxon>Bacteria</taxon>
        <taxon>Bacillati</taxon>
        <taxon>Actinomycetota</taxon>
        <taxon>Thermoleophilia</taxon>
        <taxon>Gaiellales</taxon>
        <taxon>Gaiellaceae</taxon>
        <taxon>Gaiella</taxon>
    </lineage>
</organism>
<dbReference type="SUPFAM" id="SSF56801">
    <property type="entry name" value="Acetyl-CoA synthetase-like"/>
    <property type="match status" value="1"/>
</dbReference>
<dbReference type="FunFam" id="3.30.300.30:FF:000008">
    <property type="entry name" value="2,3-dihydroxybenzoate-AMP ligase"/>
    <property type="match status" value="1"/>
</dbReference>
<keyword evidence="2 5" id="KW-0436">Ligase</keyword>
<dbReference type="Gene3D" id="3.30.300.30">
    <property type="match status" value="1"/>
</dbReference>
<dbReference type="PANTHER" id="PTHR43767:SF11">
    <property type="entry name" value="MEDIUM-CHAIN-FATTY-ACID--COA LIGASE"/>
    <property type="match status" value="1"/>
</dbReference>
<dbReference type="InterPro" id="IPR045851">
    <property type="entry name" value="AMP-bd_C_sf"/>
</dbReference>
<dbReference type="OrthoDB" id="9803968at2"/>
<dbReference type="Gene3D" id="3.40.50.12780">
    <property type="entry name" value="N-terminal domain of ligase-like"/>
    <property type="match status" value="1"/>
</dbReference>
<comment type="similarity">
    <text evidence="1">Belongs to the ATP-dependent AMP-binding enzyme family.</text>
</comment>
<protein>
    <submittedName>
        <fullName evidence="5">Acyl-CoA synthetase (AMP-forming)/AMP-acid ligase II</fullName>
    </submittedName>
</protein>
<keyword evidence="6" id="KW-1185">Reference proteome</keyword>
<dbReference type="GO" id="GO:0016877">
    <property type="term" value="F:ligase activity, forming carbon-sulfur bonds"/>
    <property type="evidence" value="ECO:0007669"/>
    <property type="project" value="UniProtKB-ARBA"/>
</dbReference>
<dbReference type="Pfam" id="PF00501">
    <property type="entry name" value="AMP-binding"/>
    <property type="match status" value="1"/>
</dbReference>
<evidence type="ECO:0000259" key="4">
    <source>
        <dbReference type="Pfam" id="PF13193"/>
    </source>
</evidence>
<feature type="domain" description="AMP-binding enzyme C-terminal" evidence="4">
    <location>
        <begin position="444"/>
        <end position="518"/>
    </location>
</feature>
<dbReference type="CDD" id="cd12119">
    <property type="entry name" value="ttLC_FACS_AlkK_like"/>
    <property type="match status" value="1"/>
</dbReference>
<name>A0A7M2YW58_9ACTN</name>
<evidence type="ECO:0000313" key="6">
    <source>
        <dbReference type="Proteomes" id="UP000254134"/>
    </source>
</evidence>
<evidence type="ECO:0000313" key="5">
    <source>
        <dbReference type="EMBL" id="RDI74371.1"/>
    </source>
</evidence>
<dbReference type="NCBIfam" id="NF004837">
    <property type="entry name" value="PRK06187.1"/>
    <property type="match status" value="1"/>
</dbReference>
<dbReference type="AlphaFoldDB" id="A0A7M2YW58"/>
<dbReference type="EMBL" id="QQZY01000004">
    <property type="protein sequence ID" value="RDI74371.1"/>
    <property type="molecule type" value="Genomic_DNA"/>
</dbReference>
<dbReference type="InterPro" id="IPR042099">
    <property type="entry name" value="ANL_N_sf"/>
</dbReference>
<dbReference type="PROSITE" id="PS00455">
    <property type="entry name" value="AMP_BINDING"/>
    <property type="match status" value="1"/>
</dbReference>
<sequence>MMDYQLTLPALLRRADTFFGSVEIVTRLPDGSLHRSTYADLARRSAMLAAALRALGIQPGDRVATLCRNHSQHLEAYFGIPLAGAVTHTLNFRLHPDDLAYIAGHAGDRAVVVDQSLLPVLDEFRARAPFEHVLVVRDDGPPLAERLDFEVALGEADTSSFLAFEPDEKQAAAMCYTSGTTGRPKGVLYSHRAIVLHSLVCAHRDALDIGESDVVLPVVPMFHVNAWGLPYTATLVGAKQVLPGLHTDAAGLLELLADQGVTVTAGVPTVWLAVLDALDRDPRAYDLSRLRSILVGGAAAPEAMIRAFQERHGLHVVHLWGMTEMTPLGTVSKLGPALASAPDDVRRRYQLTQGRPVPLVEARAHAENGPVPWDGRTPGELEVAGPWVVSSYYGDNGLDDRFTGDGWFRTGDIVTIDPLGFVSIQDRAKDLIKSGGEWISSVALENALMGHPAVAEAAVVAVPHPKWQERPLAAVVLREGHRATGDELREHLAPHFASWWLPDAVEFVDEIPRTAAGKFRKSALRERFSSYWEGES</sequence>
<proteinExistence type="inferred from homology"/>